<protein>
    <submittedName>
        <fullName evidence="4">DUF2202 domain-containing protein</fullName>
    </submittedName>
</protein>
<dbReference type="InterPro" id="IPR019243">
    <property type="entry name" value="DUF2202"/>
</dbReference>
<keyword evidence="5" id="KW-1185">Reference proteome</keyword>
<evidence type="ECO:0000256" key="2">
    <source>
        <dbReference type="SAM" id="SignalP"/>
    </source>
</evidence>
<reference evidence="4 5" key="1">
    <citation type="submission" date="2023-09" db="EMBL/GenBank/DDBJ databases">
        <title>Demequina sp. a novel bacteria isolated from Capsicum annuum.</title>
        <authorList>
            <person name="Humaira Z."/>
            <person name="Lee J."/>
            <person name="Cho D."/>
        </authorList>
    </citation>
    <scope>NUCLEOTIDE SEQUENCE [LARGE SCALE GENOMIC DNA]</scope>
    <source>
        <strain evidence="4 5">OYTSA14</strain>
    </source>
</reference>
<keyword evidence="2" id="KW-0732">Signal</keyword>
<dbReference type="RefSeq" id="WP_313497691.1">
    <property type="nucleotide sequence ID" value="NZ_CP134879.1"/>
</dbReference>
<dbReference type="AlphaFoldDB" id="A0AA96F5Q6"/>
<dbReference type="SUPFAM" id="SSF47240">
    <property type="entry name" value="Ferritin-like"/>
    <property type="match status" value="1"/>
</dbReference>
<feature type="chain" id="PRO_5041651052" evidence="2">
    <location>
        <begin position="24"/>
        <end position="247"/>
    </location>
</feature>
<accession>A0AA96F5Q6</accession>
<dbReference type="Pfam" id="PF09968">
    <property type="entry name" value="DUF2202"/>
    <property type="match status" value="1"/>
</dbReference>
<gene>
    <name evidence="4" type="ORF">RN606_12610</name>
</gene>
<dbReference type="Gene3D" id="1.20.1260.10">
    <property type="match status" value="1"/>
</dbReference>
<dbReference type="InterPro" id="IPR012347">
    <property type="entry name" value="Ferritin-like"/>
</dbReference>
<name>A0AA96F5Q6_9MICO</name>
<feature type="signal peptide" evidence="2">
    <location>
        <begin position="1"/>
        <end position="23"/>
    </location>
</feature>
<feature type="region of interest" description="Disordered" evidence="1">
    <location>
        <begin position="40"/>
        <end position="65"/>
    </location>
</feature>
<dbReference type="Proteomes" id="UP001304125">
    <property type="component" value="Chromosome"/>
</dbReference>
<organism evidence="4 5">
    <name type="scientific">Demequina capsici</name>
    <dbReference type="NCBI Taxonomy" id="3075620"/>
    <lineage>
        <taxon>Bacteria</taxon>
        <taxon>Bacillati</taxon>
        <taxon>Actinomycetota</taxon>
        <taxon>Actinomycetes</taxon>
        <taxon>Micrococcales</taxon>
        <taxon>Demequinaceae</taxon>
        <taxon>Demequina</taxon>
    </lineage>
</organism>
<evidence type="ECO:0000259" key="3">
    <source>
        <dbReference type="Pfam" id="PF09968"/>
    </source>
</evidence>
<proteinExistence type="predicted"/>
<dbReference type="CDD" id="cd01048">
    <property type="entry name" value="Ferritin_like_AB2"/>
    <property type="match status" value="1"/>
</dbReference>
<evidence type="ECO:0000256" key="1">
    <source>
        <dbReference type="SAM" id="MobiDB-lite"/>
    </source>
</evidence>
<dbReference type="InterPro" id="IPR009078">
    <property type="entry name" value="Ferritin-like_SF"/>
</dbReference>
<sequence>MDKKIRAAAIVGGVSLALVPAVAALGGGAGATYTTTVSAGGTTTGSAGGATTENGPGARNGATDRNRHSMAVGTAAALALVDGDISDADAQALAAMVEEEKLAHDLYLTLGDQYDLGAFQAIAVAESRHEASVSALLDAYGLSDPTDGQAVGEFADPSLQSLYDALLAQGLTSQEQALTVGGLVEETDISDLRELATDEASVNLVFDHLESASENHLQAFVVSLDRLGVTYDAQVLTDAQLAEIVGG</sequence>
<evidence type="ECO:0000313" key="4">
    <source>
        <dbReference type="EMBL" id="WNM24189.1"/>
    </source>
</evidence>
<feature type="domain" description="DUF2202" evidence="3">
    <location>
        <begin position="90"/>
        <end position="245"/>
    </location>
</feature>
<dbReference type="EMBL" id="CP134879">
    <property type="protein sequence ID" value="WNM24189.1"/>
    <property type="molecule type" value="Genomic_DNA"/>
</dbReference>
<evidence type="ECO:0000313" key="5">
    <source>
        <dbReference type="Proteomes" id="UP001304125"/>
    </source>
</evidence>